<dbReference type="RefSeq" id="WP_153818249.1">
    <property type="nucleotide sequence ID" value="NZ_WJIE01000001.1"/>
</dbReference>
<dbReference type="EMBL" id="WJIE01000001">
    <property type="protein sequence ID" value="MRG91463.1"/>
    <property type="molecule type" value="Genomic_DNA"/>
</dbReference>
<dbReference type="AlphaFoldDB" id="A0A6N7PHB4"/>
<dbReference type="OrthoDB" id="5503443at2"/>
<organism evidence="2 3">
    <name type="scientific">Polyangium spumosum</name>
    <dbReference type="NCBI Taxonomy" id="889282"/>
    <lineage>
        <taxon>Bacteria</taxon>
        <taxon>Pseudomonadati</taxon>
        <taxon>Myxococcota</taxon>
        <taxon>Polyangia</taxon>
        <taxon>Polyangiales</taxon>
        <taxon>Polyangiaceae</taxon>
        <taxon>Polyangium</taxon>
    </lineage>
</organism>
<evidence type="ECO:0000256" key="1">
    <source>
        <dbReference type="SAM" id="MobiDB-lite"/>
    </source>
</evidence>
<gene>
    <name evidence="2" type="ORF">GF068_05930</name>
</gene>
<evidence type="ECO:0000313" key="2">
    <source>
        <dbReference type="EMBL" id="MRG91463.1"/>
    </source>
</evidence>
<name>A0A6N7PHB4_9BACT</name>
<feature type="compositionally biased region" description="Acidic residues" evidence="1">
    <location>
        <begin position="246"/>
        <end position="259"/>
    </location>
</feature>
<dbReference type="Proteomes" id="UP000440224">
    <property type="component" value="Unassembled WGS sequence"/>
</dbReference>
<feature type="region of interest" description="Disordered" evidence="1">
    <location>
        <begin position="228"/>
        <end position="259"/>
    </location>
</feature>
<evidence type="ECO:0000313" key="3">
    <source>
        <dbReference type="Proteomes" id="UP000440224"/>
    </source>
</evidence>
<protein>
    <submittedName>
        <fullName evidence="2">Uncharacterized protein</fullName>
    </submittedName>
</protein>
<comment type="caution">
    <text evidence="2">The sequence shown here is derived from an EMBL/GenBank/DDBJ whole genome shotgun (WGS) entry which is preliminary data.</text>
</comment>
<accession>A0A6N7PHB4</accession>
<reference evidence="2 3" key="1">
    <citation type="submission" date="2019-10" db="EMBL/GenBank/DDBJ databases">
        <title>A soil myxobacterium in the family Polyangiaceae.</title>
        <authorList>
            <person name="Li Y."/>
            <person name="Wang J."/>
        </authorList>
    </citation>
    <scope>NUCLEOTIDE SEQUENCE [LARGE SCALE GENOMIC DNA]</scope>
    <source>
        <strain evidence="2 3">DSM 14734</strain>
    </source>
</reference>
<keyword evidence="3" id="KW-1185">Reference proteome</keyword>
<sequence length="259" mass="27581">MLTGRMAKQVTDRQGAVLFVASAADTHAARLQQNFEAAFAEHLKPGEVMPNVALVAALVGRRLRAVNAALVEKSDAYDKELSDDAGPRERRDEAAATLTSEVVEIRSTLEATFGPGILREVGLDGKTEVEPKAILAKAKRLVDALGKPASAWPKPRRKGVTIDPAAWVADLVAPIMTLEKALTDVAREAREAQAASDAKTTAMAHNDDVFSRSAGCLSGLLRLVEEDTLARQVRPSGRRPGRVAEPEEEANGEDGDSGA</sequence>
<proteinExistence type="predicted"/>